<organism evidence="3 4">
    <name type="scientific">Nocardioides perillae</name>
    <dbReference type="NCBI Taxonomy" id="1119534"/>
    <lineage>
        <taxon>Bacteria</taxon>
        <taxon>Bacillati</taxon>
        <taxon>Actinomycetota</taxon>
        <taxon>Actinomycetes</taxon>
        <taxon>Propionibacteriales</taxon>
        <taxon>Nocardioidaceae</taxon>
        <taxon>Nocardioides</taxon>
    </lineage>
</organism>
<dbReference type="PANTHER" id="PTHR46401:SF2">
    <property type="entry name" value="GLYCOSYLTRANSFERASE WBBK-RELATED"/>
    <property type="match status" value="1"/>
</dbReference>
<proteinExistence type="predicted"/>
<name>A0A7Y9RU93_9ACTN</name>
<evidence type="ECO:0000259" key="2">
    <source>
        <dbReference type="Pfam" id="PF00534"/>
    </source>
</evidence>
<comment type="caution">
    <text evidence="3">The sequence shown here is derived from an EMBL/GenBank/DDBJ whole genome shotgun (WGS) entry which is preliminary data.</text>
</comment>
<dbReference type="GO" id="GO:0016757">
    <property type="term" value="F:glycosyltransferase activity"/>
    <property type="evidence" value="ECO:0007669"/>
    <property type="project" value="InterPro"/>
</dbReference>
<dbReference type="PANTHER" id="PTHR46401">
    <property type="entry name" value="GLYCOSYLTRANSFERASE WBBK-RELATED"/>
    <property type="match status" value="1"/>
</dbReference>
<feature type="domain" description="Glycosyl transferase family 1" evidence="2">
    <location>
        <begin position="239"/>
        <end position="306"/>
    </location>
</feature>
<evidence type="ECO:0000313" key="3">
    <source>
        <dbReference type="EMBL" id="NYG54698.1"/>
    </source>
</evidence>
<keyword evidence="4" id="KW-1185">Reference proteome</keyword>
<dbReference type="Pfam" id="PF00534">
    <property type="entry name" value="Glycos_transf_1"/>
    <property type="match status" value="1"/>
</dbReference>
<evidence type="ECO:0000256" key="1">
    <source>
        <dbReference type="ARBA" id="ARBA00022679"/>
    </source>
</evidence>
<gene>
    <name evidence="3" type="ORF">BJ989_001002</name>
</gene>
<dbReference type="RefSeq" id="WP_179517268.1">
    <property type="nucleotide sequence ID" value="NZ_JACCAC010000001.1"/>
</dbReference>
<keyword evidence="1 3" id="KW-0808">Transferase</keyword>
<dbReference type="Proteomes" id="UP000544110">
    <property type="component" value="Unassembled WGS sequence"/>
</dbReference>
<dbReference type="EMBL" id="JACCAC010000001">
    <property type="protein sequence ID" value="NYG54698.1"/>
    <property type="molecule type" value="Genomic_DNA"/>
</dbReference>
<dbReference type="Gene3D" id="3.40.50.2000">
    <property type="entry name" value="Glycogen Phosphorylase B"/>
    <property type="match status" value="1"/>
</dbReference>
<dbReference type="SUPFAM" id="SSF53756">
    <property type="entry name" value="UDP-Glycosyltransferase/glycogen phosphorylase"/>
    <property type="match status" value="1"/>
</dbReference>
<dbReference type="AlphaFoldDB" id="A0A7Y9RU93"/>
<protein>
    <submittedName>
        <fullName evidence="3">Glycosyltransferase involved in cell wall biosynthesis</fullName>
    </submittedName>
</protein>
<accession>A0A7Y9RU93</accession>
<evidence type="ECO:0000313" key="4">
    <source>
        <dbReference type="Proteomes" id="UP000544110"/>
    </source>
</evidence>
<sequence length="358" mass="39141">MQVAASLLDEAARLTAHPDWSPWVCATHFELSPSVARNVSPTTLNKVRHAVRHRRPGSPSHILSDLRRSSESALTVFGPLYSLPRCDRRLMGYADVTSIYASPTGTPGVKDRIRAHLSRLELRAQHAVIVETSAMRARVEHVLAGHAPVMHVVPNAVNSRVLSAQRDESIALRIGKARQDHDLLLAYPTRDYPHKNLEFLPAVAGELARIGVKAGFIVTLRPEEWDRRTPAFRAVCVNLGEVTIDQVATVLKTSDGLFFPSLLEAYSASPVEAMALGVPVFASDRDFVRTVCGDAAAYFDPHDGERAATVVFNGHNRPGDLRTRVEAGMRRVGKAPTARDRAMALLSTLYGSLPVEGT</sequence>
<dbReference type="InterPro" id="IPR001296">
    <property type="entry name" value="Glyco_trans_1"/>
</dbReference>
<reference evidence="3 4" key="1">
    <citation type="submission" date="2020-07" db="EMBL/GenBank/DDBJ databases">
        <title>Sequencing the genomes of 1000 actinobacteria strains.</title>
        <authorList>
            <person name="Klenk H.-P."/>
        </authorList>
    </citation>
    <scope>NUCLEOTIDE SEQUENCE [LARGE SCALE GENOMIC DNA]</scope>
    <source>
        <strain evidence="3 4">DSM 24552</strain>
    </source>
</reference>